<dbReference type="CDD" id="cd17546">
    <property type="entry name" value="REC_hyHK_CKI1_RcsC-like"/>
    <property type="match status" value="1"/>
</dbReference>
<dbReference type="PROSITE" id="PS50110">
    <property type="entry name" value="RESPONSE_REGULATORY"/>
    <property type="match status" value="1"/>
</dbReference>
<comment type="caution">
    <text evidence="4">The sequence shown here is derived from an EMBL/GenBank/DDBJ whole genome shotgun (WGS) entry which is preliminary data.</text>
</comment>
<sequence length="194" mass="21186">MTSVGEALRETAIINLTGAVTMVVDDSAFSAEITTSALLGFGIRTRYSCRSAPEAMQILADAEIDLLVIDCEMPGMDGFEMVQWLRRSGPPNAFVPVIMTAAHIRRSMVNKARNCGANYIVTKPFSASSLLERIVWVAKDNRPFLEVGEYFGPDRRFREGEPPGDERRADIIRRAEFEAQKAATAAAAAAGISQ</sequence>
<dbReference type="InterPro" id="IPR001789">
    <property type="entry name" value="Sig_transdc_resp-reg_receiver"/>
</dbReference>
<evidence type="ECO:0000256" key="1">
    <source>
        <dbReference type="ARBA" id="ARBA00022553"/>
    </source>
</evidence>
<organism evidence="4 5">
    <name type="scientific">Brevundimonas alba</name>
    <dbReference type="NCBI Taxonomy" id="74314"/>
    <lineage>
        <taxon>Bacteria</taxon>
        <taxon>Pseudomonadati</taxon>
        <taxon>Pseudomonadota</taxon>
        <taxon>Alphaproteobacteria</taxon>
        <taxon>Caulobacterales</taxon>
        <taxon>Caulobacteraceae</taxon>
        <taxon>Brevundimonas</taxon>
    </lineage>
</organism>
<keyword evidence="5" id="KW-1185">Reference proteome</keyword>
<feature type="domain" description="Response regulatory" evidence="3">
    <location>
        <begin position="20"/>
        <end position="138"/>
    </location>
</feature>
<name>A0A7X5YNX7_9CAUL</name>
<keyword evidence="1 2" id="KW-0597">Phosphoprotein</keyword>
<dbReference type="Gene3D" id="3.40.50.2300">
    <property type="match status" value="1"/>
</dbReference>
<dbReference type="Pfam" id="PF00072">
    <property type="entry name" value="Response_reg"/>
    <property type="match status" value="1"/>
</dbReference>
<dbReference type="InterPro" id="IPR050595">
    <property type="entry name" value="Bact_response_regulator"/>
</dbReference>
<evidence type="ECO:0000313" key="4">
    <source>
        <dbReference type="EMBL" id="NJC42174.1"/>
    </source>
</evidence>
<feature type="modified residue" description="4-aspartylphosphate" evidence="2">
    <location>
        <position position="70"/>
    </location>
</feature>
<reference evidence="4 5" key="1">
    <citation type="submission" date="2020-03" db="EMBL/GenBank/DDBJ databases">
        <title>Genomic Encyclopedia of Type Strains, Phase IV (KMG-IV): sequencing the most valuable type-strain genomes for metagenomic binning, comparative biology and taxonomic classification.</title>
        <authorList>
            <person name="Goeker M."/>
        </authorList>
    </citation>
    <scope>NUCLEOTIDE SEQUENCE [LARGE SCALE GENOMIC DNA]</scope>
    <source>
        <strain evidence="4 5">DSM 4736</strain>
    </source>
</reference>
<dbReference type="RefSeq" id="WP_168048178.1">
    <property type="nucleotide sequence ID" value="NZ_JAATJM010000002.1"/>
</dbReference>
<dbReference type="SUPFAM" id="SSF52172">
    <property type="entry name" value="CheY-like"/>
    <property type="match status" value="1"/>
</dbReference>
<evidence type="ECO:0000259" key="3">
    <source>
        <dbReference type="PROSITE" id="PS50110"/>
    </source>
</evidence>
<evidence type="ECO:0000313" key="5">
    <source>
        <dbReference type="Proteomes" id="UP000587415"/>
    </source>
</evidence>
<gene>
    <name evidence="4" type="ORF">GGQ87_002469</name>
</gene>
<dbReference type="SMART" id="SM00448">
    <property type="entry name" value="REC"/>
    <property type="match status" value="1"/>
</dbReference>
<protein>
    <submittedName>
        <fullName evidence="4">CheY-like chemotaxis protein</fullName>
    </submittedName>
</protein>
<accession>A0A7X5YNX7</accession>
<dbReference type="PANTHER" id="PTHR44591:SF3">
    <property type="entry name" value="RESPONSE REGULATORY DOMAIN-CONTAINING PROTEIN"/>
    <property type="match status" value="1"/>
</dbReference>
<proteinExistence type="predicted"/>
<dbReference type="Proteomes" id="UP000587415">
    <property type="component" value="Unassembled WGS sequence"/>
</dbReference>
<dbReference type="InterPro" id="IPR011006">
    <property type="entry name" value="CheY-like_superfamily"/>
</dbReference>
<dbReference type="PANTHER" id="PTHR44591">
    <property type="entry name" value="STRESS RESPONSE REGULATOR PROTEIN 1"/>
    <property type="match status" value="1"/>
</dbReference>
<dbReference type="EMBL" id="JAATJM010000002">
    <property type="protein sequence ID" value="NJC42174.1"/>
    <property type="molecule type" value="Genomic_DNA"/>
</dbReference>
<evidence type="ECO:0000256" key="2">
    <source>
        <dbReference type="PROSITE-ProRule" id="PRU00169"/>
    </source>
</evidence>
<dbReference type="AlphaFoldDB" id="A0A7X5YNX7"/>
<dbReference type="GO" id="GO:0000160">
    <property type="term" value="P:phosphorelay signal transduction system"/>
    <property type="evidence" value="ECO:0007669"/>
    <property type="project" value="InterPro"/>
</dbReference>